<proteinExistence type="predicted"/>
<dbReference type="EMBL" id="VSSQ01050988">
    <property type="protein sequence ID" value="MPN05077.1"/>
    <property type="molecule type" value="Genomic_DNA"/>
</dbReference>
<accession>A0A645ETA6</accession>
<gene>
    <name evidence="1" type="ORF">SDC9_152327</name>
</gene>
<name>A0A645ETA6_9ZZZZ</name>
<protein>
    <submittedName>
        <fullName evidence="1">Uncharacterized protein</fullName>
    </submittedName>
</protein>
<dbReference type="AlphaFoldDB" id="A0A645ETA6"/>
<organism evidence="1">
    <name type="scientific">bioreactor metagenome</name>
    <dbReference type="NCBI Taxonomy" id="1076179"/>
    <lineage>
        <taxon>unclassified sequences</taxon>
        <taxon>metagenomes</taxon>
        <taxon>ecological metagenomes</taxon>
    </lineage>
</organism>
<comment type="caution">
    <text evidence="1">The sequence shown here is derived from an EMBL/GenBank/DDBJ whole genome shotgun (WGS) entry which is preliminary data.</text>
</comment>
<evidence type="ECO:0000313" key="1">
    <source>
        <dbReference type="EMBL" id="MPN05077.1"/>
    </source>
</evidence>
<reference evidence="1" key="1">
    <citation type="submission" date="2019-08" db="EMBL/GenBank/DDBJ databases">
        <authorList>
            <person name="Kucharzyk K."/>
            <person name="Murdoch R.W."/>
            <person name="Higgins S."/>
            <person name="Loffler F."/>
        </authorList>
    </citation>
    <scope>NUCLEOTIDE SEQUENCE</scope>
</reference>
<sequence>MCEFCGCEECTLTKEQAIQYGAIIANYIDCPMRAATKETPMTYFFKGNPYYSLSAWIPDEEDESPHAYKRFVFDEDEGCGDEWEYTEIENPLAWQTEKEFLKKIGIEQ</sequence>